<evidence type="ECO:0000256" key="1">
    <source>
        <dbReference type="SAM" id="MobiDB-lite"/>
    </source>
</evidence>
<dbReference type="Proteomes" id="UP000319353">
    <property type="component" value="Unassembled WGS sequence"/>
</dbReference>
<feature type="region of interest" description="Disordered" evidence="1">
    <location>
        <begin position="133"/>
        <end position="157"/>
    </location>
</feature>
<gene>
    <name evidence="2" type="ORF">E6H01_12690</name>
</gene>
<evidence type="ECO:0000313" key="2">
    <source>
        <dbReference type="EMBL" id="TMI98138.1"/>
    </source>
</evidence>
<dbReference type="SUPFAM" id="SSF51004">
    <property type="entry name" value="C-terminal (heme d1) domain of cytochrome cd1-nitrite reductase"/>
    <property type="match status" value="1"/>
</dbReference>
<protein>
    <submittedName>
        <fullName evidence="2">Uncharacterized protein</fullName>
    </submittedName>
</protein>
<dbReference type="EMBL" id="VBAL01000183">
    <property type="protein sequence ID" value="TMI98138.1"/>
    <property type="molecule type" value="Genomic_DNA"/>
</dbReference>
<accession>A0A537KQW3</accession>
<comment type="caution">
    <text evidence="2">The sequence shown here is derived from an EMBL/GenBank/DDBJ whole genome shotgun (WGS) entry which is preliminary data.</text>
</comment>
<feature type="region of interest" description="Disordered" evidence="1">
    <location>
        <begin position="49"/>
        <end position="68"/>
    </location>
</feature>
<organism evidence="2 3">
    <name type="scientific">Candidatus Segetimicrobium genomatis</name>
    <dbReference type="NCBI Taxonomy" id="2569760"/>
    <lineage>
        <taxon>Bacteria</taxon>
        <taxon>Bacillati</taxon>
        <taxon>Candidatus Sysuimicrobiota</taxon>
        <taxon>Candidatus Sysuimicrobiia</taxon>
        <taxon>Candidatus Sysuimicrobiales</taxon>
        <taxon>Candidatus Segetimicrobiaceae</taxon>
        <taxon>Candidatus Segetimicrobium</taxon>
    </lineage>
</organism>
<reference evidence="2 3" key="1">
    <citation type="journal article" date="2019" name="Nat. Microbiol.">
        <title>Mediterranean grassland soil C-N compound turnover is dependent on rainfall and depth, and is mediated by genomically divergent microorganisms.</title>
        <authorList>
            <person name="Diamond S."/>
            <person name="Andeer P.F."/>
            <person name="Li Z."/>
            <person name="Crits-Christoph A."/>
            <person name="Burstein D."/>
            <person name="Anantharaman K."/>
            <person name="Lane K.R."/>
            <person name="Thomas B.C."/>
            <person name="Pan C."/>
            <person name="Northen T.R."/>
            <person name="Banfield J.F."/>
        </authorList>
    </citation>
    <scope>NUCLEOTIDE SEQUENCE [LARGE SCALE GENOMIC DNA]</scope>
    <source>
        <strain evidence="2">NP_4</strain>
    </source>
</reference>
<proteinExistence type="predicted"/>
<dbReference type="AlphaFoldDB" id="A0A537KQW3"/>
<sequence>MDRGTLGAASWHSLNMTRDGTLGFGTSPLSNEVVAIDLTTQPVTKLRTIPLQPLPGTGNNQPDAMGGGEAIVGETLPVSLRAAGQVAFVDADSLEINSFVRITEPSPPGTFSTMSCIGCSIHGVTVRPGHYRYGDRDTDDHIHDDHYDRDDGHGRSD</sequence>
<name>A0A537KQW3_9BACT</name>
<dbReference type="InterPro" id="IPR011048">
    <property type="entry name" value="Haem_d1_sf"/>
</dbReference>
<evidence type="ECO:0000313" key="3">
    <source>
        <dbReference type="Proteomes" id="UP000319353"/>
    </source>
</evidence>